<dbReference type="SUPFAM" id="SSF53383">
    <property type="entry name" value="PLP-dependent transferases"/>
    <property type="match status" value="1"/>
</dbReference>
<comment type="similarity">
    <text evidence="2 6">Belongs to the class-III pyridoxal-phosphate-dependent aminotransferase family.</text>
</comment>
<dbReference type="NCBIfam" id="TIGR00709">
    <property type="entry name" value="dat"/>
    <property type="match status" value="1"/>
</dbReference>
<dbReference type="InterPro" id="IPR015422">
    <property type="entry name" value="PyrdxlP-dep_Trfase_small"/>
</dbReference>
<gene>
    <name evidence="8" type="primary">ectB</name>
    <name evidence="8" type="ORF">SCD92_02445</name>
</gene>
<comment type="cofactor">
    <cofactor evidence="1 7">
        <name>pyridoxal 5'-phosphate</name>
        <dbReference type="ChEBI" id="CHEBI:597326"/>
    </cofactor>
</comment>
<evidence type="ECO:0000256" key="4">
    <source>
        <dbReference type="ARBA" id="ARBA00022679"/>
    </source>
</evidence>
<keyword evidence="4 7" id="KW-0808">Transferase</keyword>
<dbReference type="InterPro" id="IPR004637">
    <property type="entry name" value="Dat"/>
</dbReference>
<evidence type="ECO:0000256" key="3">
    <source>
        <dbReference type="ARBA" id="ARBA00022576"/>
    </source>
</evidence>
<keyword evidence="9" id="KW-1185">Reference proteome</keyword>
<sequence length="421" mass="46653">MDIFNDHESEVRGYIRSFPTVFDKAVGSELFDDKGQRYIDFFAGAGTLNYGHNPDVAVDAQIEYLKDRRIAHGLDKATVAKQEFMVSFVEKILEPRNYNYKLQFTGPTGTNCTEAAMKLARQVKGRPNIVAFTNAYHGHTMGALSATGNEAYRDDSYGARGAISFMPFDGFLGDDIDTLHVFRRFLEDKGSGLELPAAVMIETVQGEGGLNVASKDWLQRLSALCKEFDILLIIDDIQVGNGRTGKFFSFEEAGIEPDMVCLSKSIGGGNPMAVLLIKPEIDAWSPGEHTGTFRGNSLAFVAAKQLIDKYWSDDTLTHEVKRKSDIIFDSLYELQKEFPKLVKDVRGRGLVLGIETNHPDFAGDVSAQAFENKLISETCGATGQVNKIFVALTIEDEILKEGLDIFKQSFREVAAKHNITE</sequence>
<dbReference type="InterPro" id="IPR012773">
    <property type="entry name" value="Ectoine_EctB"/>
</dbReference>
<dbReference type="NCBIfam" id="NF006733">
    <property type="entry name" value="PRK09264.1"/>
    <property type="match status" value="1"/>
</dbReference>
<evidence type="ECO:0000256" key="2">
    <source>
        <dbReference type="ARBA" id="ARBA00008954"/>
    </source>
</evidence>
<dbReference type="NCBIfam" id="TIGR02407">
    <property type="entry name" value="ectoine_ectB"/>
    <property type="match status" value="1"/>
</dbReference>
<dbReference type="PANTHER" id="PTHR43552">
    <property type="entry name" value="DIAMINOBUTYRATE--2-OXOGLUTARATE AMINOTRANSFERASE"/>
    <property type="match status" value="1"/>
</dbReference>
<organism evidence="8 9">
    <name type="scientific">Gilvimarinus gilvus</name>
    <dbReference type="NCBI Taxonomy" id="3058038"/>
    <lineage>
        <taxon>Bacteria</taxon>
        <taxon>Pseudomonadati</taxon>
        <taxon>Pseudomonadota</taxon>
        <taxon>Gammaproteobacteria</taxon>
        <taxon>Cellvibrionales</taxon>
        <taxon>Cellvibrionaceae</taxon>
        <taxon>Gilvimarinus</taxon>
    </lineage>
</organism>
<dbReference type="Gene3D" id="3.40.640.10">
    <property type="entry name" value="Type I PLP-dependent aspartate aminotransferase-like (Major domain)"/>
    <property type="match status" value="1"/>
</dbReference>
<dbReference type="InterPro" id="IPR049704">
    <property type="entry name" value="Aminotrans_3_PPA_site"/>
</dbReference>
<name>A0ABU4RVH2_9GAMM</name>
<evidence type="ECO:0000256" key="7">
    <source>
        <dbReference type="RuleBase" id="RU365034"/>
    </source>
</evidence>
<comment type="catalytic activity">
    <reaction evidence="7">
        <text>L-2,4-diaminobutanoate + 2-oxoglutarate = L-aspartate 4-semialdehyde + L-glutamate</text>
        <dbReference type="Rhea" id="RHEA:11160"/>
        <dbReference type="ChEBI" id="CHEBI:16810"/>
        <dbReference type="ChEBI" id="CHEBI:29985"/>
        <dbReference type="ChEBI" id="CHEBI:58761"/>
        <dbReference type="ChEBI" id="CHEBI:537519"/>
        <dbReference type="EC" id="2.6.1.76"/>
    </reaction>
</comment>
<evidence type="ECO:0000313" key="8">
    <source>
        <dbReference type="EMBL" id="MDX6848201.1"/>
    </source>
</evidence>
<dbReference type="PROSITE" id="PS00600">
    <property type="entry name" value="AA_TRANSFER_CLASS_3"/>
    <property type="match status" value="1"/>
</dbReference>
<dbReference type="GO" id="GO:0045303">
    <property type="term" value="F:diaminobutyrate-2-oxoglutarate transaminase activity"/>
    <property type="evidence" value="ECO:0007669"/>
    <property type="project" value="UniProtKB-EC"/>
</dbReference>
<keyword evidence="5 6" id="KW-0663">Pyridoxal phosphate</keyword>
<dbReference type="InterPro" id="IPR015421">
    <property type="entry name" value="PyrdxlP-dep_Trfase_major"/>
</dbReference>
<evidence type="ECO:0000256" key="5">
    <source>
        <dbReference type="ARBA" id="ARBA00022898"/>
    </source>
</evidence>
<evidence type="ECO:0000256" key="1">
    <source>
        <dbReference type="ARBA" id="ARBA00001933"/>
    </source>
</evidence>
<proteinExistence type="inferred from homology"/>
<dbReference type="InterPro" id="IPR015424">
    <property type="entry name" value="PyrdxlP-dep_Trfase"/>
</dbReference>
<keyword evidence="3 7" id="KW-0032">Aminotransferase</keyword>
<comment type="pathway">
    <text evidence="7">Amine and polyamine biosynthesis; ectoine biosynthesis; L-ectoine from L-aspartate 4-semialdehyde: step 1/3.</text>
</comment>
<dbReference type="PANTHER" id="PTHR43552:SF2">
    <property type="entry name" value="DIAMINOBUTYRATE--2-OXOGLUTARATE TRANSAMINASE"/>
    <property type="match status" value="1"/>
</dbReference>
<reference evidence="8 9" key="1">
    <citation type="submission" date="2023-11" db="EMBL/GenBank/DDBJ databases">
        <title>Gilvimarinus fulvus sp. nov., isolated from the surface of Kelp.</title>
        <authorList>
            <person name="Sun Y.Y."/>
            <person name="Gong Y."/>
            <person name="Du Z.J."/>
        </authorList>
    </citation>
    <scope>NUCLEOTIDE SEQUENCE [LARGE SCALE GENOMIC DNA]</scope>
    <source>
        <strain evidence="8 9">SDUM040013</strain>
    </source>
</reference>
<dbReference type="EC" id="2.6.1.76" evidence="7"/>
<dbReference type="Pfam" id="PF00202">
    <property type="entry name" value="Aminotran_3"/>
    <property type="match status" value="1"/>
</dbReference>
<dbReference type="Proteomes" id="UP001273505">
    <property type="component" value="Unassembled WGS sequence"/>
</dbReference>
<accession>A0ABU4RVH2</accession>
<dbReference type="InterPro" id="IPR005814">
    <property type="entry name" value="Aminotrans_3"/>
</dbReference>
<dbReference type="PIRSF" id="PIRSF000521">
    <property type="entry name" value="Transaminase_4ab_Lys_Orn"/>
    <property type="match status" value="1"/>
</dbReference>
<dbReference type="CDD" id="cd00610">
    <property type="entry name" value="OAT_like"/>
    <property type="match status" value="1"/>
</dbReference>
<evidence type="ECO:0000256" key="6">
    <source>
        <dbReference type="RuleBase" id="RU003560"/>
    </source>
</evidence>
<dbReference type="Gene3D" id="3.90.1150.10">
    <property type="entry name" value="Aspartate Aminotransferase, domain 1"/>
    <property type="match status" value="1"/>
</dbReference>
<evidence type="ECO:0000313" key="9">
    <source>
        <dbReference type="Proteomes" id="UP001273505"/>
    </source>
</evidence>
<dbReference type="EMBL" id="JAXAFO010000003">
    <property type="protein sequence ID" value="MDX6848201.1"/>
    <property type="molecule type" value="Genomic_DNA"/>
</dbReference>
<protein>
    <recommendedName>
        <fullName evidence="7">Diaminobutyrate--2-oxoglutarate transaminase</fullName>
        <ecNumber evidence="7">2.6.1.76</ecNumber>
    </recommendedName>
    <alternativeName>
        <fullName evidence="7">DABA aminotransferase</fullName>
    </alternativeName>
</protein>
<comment type="function">
    <text evidence="7">Catalyzes reversively the conversion of L-aspartate beta-semialdehyde (ASA) to L-2,4-diaminobutyrate (DABA) by transamination with L-glutamate.</text>
</comment>
<dbReference type="RefSeq" id="WP_302723056.1">
    <property type="nucleotide sequence ID" value="NZ_JAULRU010000577.1"/>
</dbReference>
<comment type="caution">
    <text evidence="8">The sequence shown here is derived from an EMBL/GenBank/DDBJ whole genome shotgun (WGS) entry which is preliminary data.</text>
</comment>